<protein>
    <submittedName>
        <fullName evidence="1">Glycosyltransferase family 4 protein</fullName>
    </submittedName>
</protein>
<organism evidence="1 2">
    <name type="scientific">Myceligenerans pegani</name>
    <dbReference type="NCBI Taxonomy" id="2776917"/>
    <lineage>
        <taxon>Bacteria</taxon>
        <taxon>Bacillati</taxon>
        <taxon>Actinomycetota</taxon>
        <taxon>Actinomycetes</taxon>
        <taxon>Micrococcales</taxon>
        <taxon>Promicromonosporaceae</taxon>
        <taxon>Myceligenerans</taxon>
    </lineage>
</organism>
<evidence type="ECO:0000313" key="1">
    <source>
        <dbReference type="EMBL" id="MBE1876373.1"/>
    </source>
</evidence>
<name>A0ABR9MYB6_9MICO</name>
<evidence type="ECO:0000313" key="2">
    <source>
        <dbReference type="Proteomes" id="UP000625527"/>
    </source>
</evidence>
<dbReference type="SUPFAM" id="SSF53756">
    <property type="entry name" value="UDP-Glycosyltransferase/glycogen phosphorylase"/>
    <property type="match status" value="1"/>
</dbReference>
<comment type="caution">
    <text evidence="1">The sequence shown here is derived from an EMBL/GenBank/DDBJ whole genome shotgun (WGS) entry which is preliminary data.</text>
</comment>
<dbReference type="PANTHER" id="PTHR12526">
    <property type="entry name" value="GLYCOSYLTRANSFERASE"/>
    <property type="match status" value="1"/>
</dbReference>
<dbReference type="Pfam" id="PF13692">
    <property type="entry name" value="Glyco_trans_1_4"/>
    <property type="match status" value="1"/>
</dbReference>
<dbReference type="Gene3D" id="3.40.50.2000">
    <property type="entry name" value="Glycogen Phosphorylase B"/>
    <property type="match status" value="1"/>
</dbReference>
<reference evidence="1 2" key="1">
    <citation type="submission" date="2020-10" db="EMBL/GenBank/DDBJ databases">
        <title>Myceligenerans pegani sp. nov., an endophytic actinomycete isolated from Peganum harmala L. in Xinjiang, China.</title>
        <authorList>
            <person name="Xin L."/>
        </authorList>
    </citation>
    <scope>NUCLEOTIDE SEQUENCE [LARGE SCALE GENOMIC DNA]</scope>
    <source>
        <strain evidence="1 2">TRM65318</strain>
    </source>
</reference>
<dbReference type="PANTHER" id="PTHR12526:SF634">
    <property type="entry name" value="BLL3361 PROTEIN"/>
    <property type="match status" value="1"/>
</dbReference>
<dbReference type="EMBL" id="JADAQT010000084">
    <property type="protein sequence ID" value="MBE1876373.1"/>
    <property type="molecule type" value="Genomic_DNA"/>
</dbReference>
<dbReference type="RefSeq" id="WP_192862941.1">
    <property type="nucleotide sequence ID" value="NZ_JADAQT010000084.1"/>
</dbReference>
<dbReference type="Proteomes" id="UP000625527">
    <property type="component" value="Unassembled WGS sequence"/>
</dbReference>
<gene>
    <name evidence="1" type="ORF">IHE71_11710</name>
</gene>
<sequence>MSTRTILSFPHWRANPYLTMLYLAAEADGWRIAGTTEVDELADGVRELVPGDVVHVHWTSPVTAGAEDQTAARERLDQFTRTLDAVVDRGCRLLWTVHNEIAHDTSYLAIEKAIGDALAERATRIIQLHDRTAEAVAMSYTLPAEKVTTLRHASYLGIYPDTWTTSEARTALGVPQGAPTVGFVGQMRPYKGLDVLFAAADVAASELPGLVLLLAGGTSPSDLAVIESSLPRHVDVVRQHSFVADDELGLWLRASDAVVLPYRRVLNSGSAMLAASFGRPVIMPDDTPLAQVYADQPWLTTFRTESDRVEALAAAIVRTIRSGRWTSATARAFARSYTPYDMSRDYLRLIDAMDMTKEAA</sequence>
<keyword evidence="2" id="KW-1185">Reference proteome</keyword>
<dbReference type="CDD" id="cd03801">
    <property type="entry name" value="GT4_PimA-like"/>
    <property type="match status" value="1"/>
</dbReference>
<proteinExistence type="predicted"/>
<accession>A0ABR9MYB6</accession>